<sequence>MWTFNNKTPEEIRAEITAMYMNVDMELSEHVIQACVDACEAYATSGSDRPYPEFVEGNTNRAVLRGAGGYAYDRLHGLIFNMKTGVVLSETRERTVFIRCDDGKTRHVGVHAQGINAFWPRPEGSGWSVDHRDSAQSENHKLSNLRYADAKLQKNNQIRSKTRDAQRRVVVTDVVHNTVTPHDSVVKFTESVSIPVTNISNVYKYIGAQTLFKKRWRVAYWQLTNVGRWEEVPAVFIGGTVGIKCSERGGWVLYPDGHVSQGHRNAAEYYIIEIAGKMYKVHRLTCAAFWGLPSKDRPYCNHKNGKGQPADAAELEWCSQQENVQHAHDTGLNSSSRAVIATSVDGTVSRFASAAAAERELSTDEHKVWRSKITACCSGKNKTHAKRTWAYEDGLGNTAAAKRRRIDDLRTP</sequence>
<name>A0A835YTF6_9STRA</name>
<reference evidence="1" key="1">
    <citation type="submission" date="2021-02" db="EMBL/GenBank/DDBJ databases">
        <title>First Annotated Genome of the Yellow-green Alga Tribonema minus.</title>
        <authorList>
            <person name="Mahan K.M."/>
        </authorList>
    </citation>
    <scope>NUCLEOTIDE SEQUENCE</scope>
    <source>
        <strain evidence="1">UTEX B ZZ1240</strain>
    </source>
</reference>
<evidence type="ECO:0000313" key="1">
    <source>
        <dbReference type="EMBL" id="KAG5179270.1"/>
    </source>
</evidence>
<gene>
    <name evidence="1" type="ORF">JKP88DRAFT_247475</name>
</gene>
<comment type="caution">
    <text evidence="1">The sequence shown here is derived from an EMBL/GenBank/DDBJ whole genome shotgun (WGS) entry which is preliminary data.</text>
</comment>
<dbReference type="EMBL" id="JAFCMP010000479">
    <property type="protein sequence ID" value="KAG5179270.1"/>
    <property type="molecule type" value="Genomic_DNA"/>
</dbReference>
<organism evidence="1 2">
    <name type="scientific">Tribonema minus</name>
    <dbReference type="NCBI Taxonomy" id="303371"/>
    <lineage>
        <taxon>Eukaryota</taxon>
        <taxon>Sar</taxon>
        <taxon>Stramenopiles</taxon>
        <taxon>Ochrophyta</taxon>
        <taxon>PX clade</taxon>
        <taxon>Xanthophyceae</taxon>
        <taxon>Tribonematales</taxon>
        <taxon>Tribonemataceae</taxon>
        <taxon>Tribonema</taxon>
    </lineage>
</organism>
<dbReference type="Gene3D" id="3.90.75.20">
    <property type="match status" value="2"/>
</dbReference>
<protein>
    <recommendedName>
        <fullName evidence="3">HNH endonuclease</fullName>
    </recommendedName>
</protein>
<proteinExistence type="predicted"/>
<dbReference type="AlphaFoldDB" id="A0A835YTF6"/>
<dbReference type="Proteomes" id="UP000664859">
    <property type="component" value="Unassembled WGS sequence"/>
</dbReference>
<evidence type="ECO:0000313" key="2">
    <source>
        <dbReference type="Proteomes" id="UP000664859"/>
    </source>
</evidence>
<dbReference type="Gene3D" id="1.10.10.10">
    <property type="entry name" value="Winged helix-like DNA-binding domain superfamily/Winged helix DNA-binding domain"/>
    <property type="match status" value="1"/>
</dbReference>
<dbReference type="InterPro" id="IPR036388">
    <property type="entry name" value="WH-like_DNA-bd_sf"/>
</dbReference>
<dbReference type="SUPFAM" id="SSF54060">
    <property type="entry name" value="His-Me finger endonucleases"/>
    <property type="match status" value="1"/>
</dbReference>
<keyword evidence="2" id="KW-1185">Reference proteome</keyword>
<dbReference type="InterPro" id="IPR044925">
    <property type="entry name" value="His-Me_finger_sf"/>
</dbReference>
<accession>A0A835YTF6</accession>
<evidence type="ECO:0008006" key="3">
    <source>
        <dbReference type="Google" id="ProtNLM"/>
    </source>
</evidence>